<dbReference type="GO" id="GO:0004765">
    <property type="term" value="F:shikimate kinase activity"/>
    <property type="evidence" value="ECO:0007669"/>
    <property type="project" value="UniProtKB-UniRule"/>
</dbReference>
<feature type="binding site" evidence="7">
    <location>
        <position position="56"/>
    </location>
    <ligand>
        <name>substrate</name>
    </ligand>
</feature>
<feature type="binding site" evidence="7">
    <location>
        <position position="119"/>
    </location>
    <ligand>
        <name>ATP</name>
        <dbReference type="ChEBI" id="CHEBI:30616"/>
    </ligand>
</feature>
<comment type="pathway">
    <text evidence="7">Metabolic intermediate biosynthesis; chorismate biosynthesis; chorismate from D-erythrose 4-phosphate and phosphoenolpyruvate: step 5/7.</text>
</comment>
<comment type="cofactor">
    <cofactor evidence="7">
        <name>Mg(2+)</name>
        <dbReference type="ChEBI" id="CHEBI:18420"/>
    </cofactor>
    <text evidence="7">Binds 1 Mg(2+) ion per subunit.</text>
</comment>
<protein>
    <recommendedName>
        <fullName evidence="7">Shikimate kinase</fullName>
        <shortName evidence="7">SK</shortName>
        <ecNumber evidence="7">2.7.1.71</ecNumber>
    </recommendedName>
</protein>
<gene>
    <name evidence="7" type="primary">aroK</name>
    <name evidence="8" type="ORF">ES675_13250</name>
</gene>
<evidence type="ECO:0000256" key="2">
    <source>
        <dbReference type="ARBA" id="ARBA00022679"/>
    </source>
</evidence>
<dbReference type="CDD" id="cd00464">
    <property type="entry name" value="SK"/>
    <property type="match status" value="1"/>
</dbReference>
<comment type="catalytic activity">
    <reaction evidence="7">
        <text>shikimate + ATP = 3-phosphoshikimate + ADP + H(+)</text>
        <dbReference type="Rhea" id="RHEA:13121"/>
        <dbReference type="ChEBI" id="CHEBI:15378"/>
        <dbReference type="ChEBI" id="CHEBI:30616"/>
        <dbReference type="ChEBI" id="CHEBI:36208"/>
        <dbReference type="ChEBI" id="CHEBI:145989"/>
        <dbReference type="ChEBI" id="CHEBI:456216"/>
        <dbReference type="EC" id="2.7.1.71"/>
    </reaction>
</comment>
<organism evidence="8 9">
    <name type="scientific">Bizionia algoritergicola</name>
    <dbReference type="NCBI Taxonomy" id="291187"/>
    <lineage>
        <taxon>Bacteria</taxon>
        <taxon>Pseudomonadati</taxon>
        <taxon>Bacteroidota</taxon>
        <taxon>Flavobacteriia</taxon>
        <taxon>Flavobacteriales</taxon>
        <taxon>Flavobacteriaceae</taxon>
        <taxon>Bizionia</taxon>
    </lineage>
</organism>
<comment type="subunit">
    <text evidence="7">Monomer.</text>
</comment>
<dbReference type="AlphaFoldDB" id="A0A5D0QTU1"/>
<evidence type="ECO:0000256" key="3">
    <source>
        <dbReference type="ARBA" id="ARBA00022741"/>
    </source>
</evidence>
<name>A0A5D0QTU1_9FLAO</name>
<accession>A0A5D0QTU1</accession>
<feature type="binding site" evidence="7">
    <location>
        <position position="142"/>
    </location>
    <ligand>
        <name>substrate</name>
    </ligand>
</feature>
<sequence length="171" mass="19328">MNIILLGYMTSGKSLIGEKLSGILKKSFQDLDDYIENKEGLSISDIFKTKGEIYFRKIEAKHLETFLQQKDMILSLGGGTPCYGGNMALIKQQPNNKSIYLNVSVAELGNRLFLNKANRPLVAHLKTQEETTEFVGKHIFERLNFYNQADLSINANKSLDDIIEDILLKLI</sequence>
<keyword evidence="6 7" id="KW-0057">Aromatic amino acid biosynthesis</keyword>
<dbReference type="UniPathway" id="UPA00053">
    <property type="reaction ID" value="UER00088"/>
</dbReference>
<evidence type="ECO:0000256" key="1">
    <source>
        <dbReference type="ARBA" id="ARBA00022605"/>
    </source>
</evidence>
<keyword evidence="4 7" id="KW-0418">Kinase</keyword>
<keyword evidence="7" id="KW-0460">Magnesium</keyword>
<dbReference type="GO" id="GO:0008652">
    <property type="term" value="P:amino acid biosynthetic process"/>
    <property type="evidence" value="ECO:0007669"/>
    <property type="project" value="UniProtKB-KW"/>
</dbReference>
<dbReference type="GO" id="GO:0009423">
    <property type="term" value="P:chorismate biosynthetic process"/>
    <property type="evidence" value="ECO:0007669"/>
    <property type="project" value="UniProtKB-UniRule"/>
</dbReference>
<comment type="caution">
    <text evidence="8">The sequence shown here is derived from an EMBL/GenBank/DDBJ whole genome shotgun (WGS) entry which is preliminary data.</text>
</comment>
<evidence type="ECO:0000256" key="6">
    <source>
        <dbReference type="ARBA" id="ARBA00023141"/>
    </source>
</evidence>
<dbReference type="PANTHER" id="PTHR21087">
    <property type="entry name" value="SHIKIMATE KINASE"/>
    <property type="match status" value="1"/>
</dbReference>
<evidence type="ECO:0000256" key="5">
    <source>
        <dbReference type="ARBA" id="ARBA00022840"/>
    </source>
</evidence>
<keyword evidence="3 7" id="KW-0547">Nucleotide-binding</keyword>
<evidence type="ECO:0000256" key="7">
    <source>
        <dbReference type="HAMAP-Rule" id="MF_00109"/>
    </source>
</evidence>
<dbReference type="OrthoDB" id="9800332at2"/>
<evidence type="ECO:0000313" key="9">
    <source>
        <dbReference type="Proteomes" id="UP000324358"/>
    </source>
</evidence>
<reference evidence="8 9" key="1">
    <citation type="submission" date="2019-08" db="EMBL/GenBank/DDBJ databases">
        <title>Genomes of Antarctic Bizionia species.</title>
        <authorList>
            <person name="Bowman J.P."/>
        </authorList>
    </citation>
    <scope>NUCLEOTIDE SEQUENCE [LARGE SCALE GENOMIC DNA]</scope>
    <source>
        <strain evidence="8 9">APA-1</strain>
    </source>
</reference>
<feature type="binding site" evidence="7">
    <location>
        <position position="78"/>
    </location>
    <ligand>
        <name>substrate</name>
    </ligand>
</feature>
<dbReference type="GO" id="GO:0000287">
    <property type="term" value="F:magnesium ion binding"/>
    <property type="evidence" value="ECO:0007669"/>
    <property type="project" value="UniProtKB-UniRule"/>
</dbReference>
<comment type="similarity">
    <text evidence="7">Belongs to the shikimate kinase family.</text>
</comment>
<evidence type="ECO:0000256" key="4">
    <source>
        <dbReference type="ARBA" id="ARBA00022777"/>
    </source>
</evidence>
<comment type="function">
    <text evidence="7">Catalyzes the specific phosphorylation of the 3-hydroxyl group of shikimic acid using ATP as a cosubstrate.</text>
</comment>
<dbReference type="GO" id="GO:0005524">
    <property type="term" value="F:ATP binding"/>
    <property type="evidence" value="ECO:0007669"/>
    <property type="project" value="UniProtKB-UniRule"/>
</dbReference>
<dbReference type="EMBL" id="VSKL01000005">
    <property type="protein sequence ID" value="TYB72121.1"/>
    <property type="molecule type" value="Genomic_DNA"/>
</dbReference>
<dbReference type="Proteomes" id="UP000324358">
    <property type="component" value="Unassembled WGS sequence"/>
</dbReference>
<proteinExistence type="inferred from homology"/>
<dbReference type="PRINTS" id="PR01100">
    <property type="entry name" value="SHIKIMTKNASE"/>
</dbReference>
<keyword evidence="1 7" id="KW-0028">Amino-acid biosynthesis</keyword>
<dbReference type="RefSeq" id="WP_066257322.1">
    <property type="nucleotide sequence ID" value="NZ_VSKL01000005.1"/>
</dbReference>
<dbReference type="PANTHER" id="PTHR21087:SF16">
    <property type="entry name" value="SHIKIMATE KINASE 1, CHLOROPLASTIC"/>
    <property type="match status" value="1"/>
</dbReference>
<evidence type="ECO:0000313" key="8">
    <source>
        <dbReference type="EMBL" id="TYB72121.1"/>
    </source>
</evidence>
<feature type="binding site" evidence="7">
    <location>
        <position position="32"/>
    </location>
    <ligand>
        <name>substrate</name>
    </ligand>
</feature>
<dbReference type="SUPFAM" id="SSF52540">
    <property type="entry name" value="P-loop containing nucleoside triphosphate hydrolases"/>
    <property type="match status" value="1"/>
</dbReference>
<dbReference type="InterPro" id="IPR000623">
    <property type="entry name" value="Shikimate_kinase/TSH1"/>
</dbReference>
<feature type="binding site" evidence="7">
    <location>
        <position position="14"/>
    </location>
    <ligand>
        <name>Mg(2+)</name>
        <dbReference type="ChEBI" id="CHEBI:18420"/>
    </ligand>
</feature>
<dbReference type="GO" id="GO:0009073">
    <property type="term" value="P:aromatic amino acid family biosynthetic process"/>
    <property type="evidence" value="ECO:0007669"/>
    <property type="project" value="UniProtKB-KW"/>
</dbReference>
<keyword evidence="7" id="KW-0963">Cytoplasm</keyword>
<dbReference type="HAMAP" id="MF_00109">
    <property type="entry name" value="Shikimate_kinase"/>
    <property type="match status" value="1"/>
</dbReference>
<dbReference type="GO" id="GO:0005829">
    <property type="term" value="C:cytosol"/>
    <property type="evidence" value="ECO:0007669"/>
    <property type="project" value="TreeGrafter"/>
</dbReference>
<dbReference type="EC" id="2.7.1.71" evidence="7"/>
<feature type="binding site" evidence="7">
    <location>
        <begin position="10"/>
        <end position="15"/>
    </location>
    <ligand>
        <name>ATP</name>
        <dbReference type="ChEBI" id="CHEBI:30616"/>
    </ligand>
</feature>
<comment type="subcellular location">
    <subcellularLocation>
        <location evidence="7">Cytoplasm</location>
    </subcellularLocation>
</comment>
<keyword evidence="9" id="KW-1185">Reference proteome</keyword>
<keyword evidence="7" id="KW-0479">Metal-binding</keyword>
<dbReference type="Pfam" id="PF01202">
    <property type="entry name" value="SKI"/>
    <property type="match status" value="1"/>
</dbReference>
<dbReference type="Gene3D" id="3.40.50.300">
    <property type="entry name" value="P-loop containing nucleotide triphosphate hydrolases"/>
    <property type="match status" value="1"/>
</dbReference>
<keyword evidence="5 7" id="KW-0067">ATP-binding</keyword>
<dbReference type="InterPro" id="IPR027417">
    <property type="entry name" value="P-loop_NTPase"/>
</dbReference>
<dbReference type="InterPro" id="IPR031322">
    <property type="entry name" value="Shikimate/glucono_kinase"/>
</dbReference>
<comment type="caution">
    <text evidence="7">Lacks conserved residue(s) required for the propagation of feature annotation.</text>
</comment>
<keyword evidence="2 7" id="KW-0808">Transferase</keyword>